<gene>
    <name evidence="1" type="ORF">GCM10011491_46380</name>
</gene>
<reference evidence="1" key="1">
    <citation type="journal article" date="2014" name="Int. J. Syst. Evol. Microbiol.">
        <title>Complete genome sequence of Corynebacterium casei LMG S-19264T (=DSM 44701T), isolated from a smear-ripened cheese.</title>
        <authorList>
            <consortium name="US DOE Joint Genome Institute (JGI-PGF)"/>
            <person name="Walter F."/>
            <person name="Albersmeier A."/>
            <person name="Kalinowski J."/>
            <person name="Ruckert C."/>
        </authorList>
    </citation>
    <scope>NUCLEOTIDE SEQUENCE</scope>
    <source>
        <strain evidence="1">CGMCC 1.15082</strain>
    </source>
</reference>
<organism evidence="1 2">
    <name type="scientific">Brucella endophytica</name>
    <dbReference type="NCBI Taxonomy" id="1963359"/>
    <lineage>
        <taxon>Bacteria</taxon>
        <taxon>Pseudomonadati</taxon>
        <taxon>Pseudomonadota</taxon>
        <taxon>Alphaproteobacteria</taxon>
        <taxon>Hyphomicrobiales</taxon>
        <taxon>Brucellaceae</taxon>
        <taxon>Brucella/Ochrobactrum group</taxon>
        <taxon>Brucella</taxon>
    </lineage>
</organism>
<sequence>MAKRNGATASTARVVLIPSDTMPAYDPSQPDPRLREFVRMLARQAARKFIEAEQERAARERLRK</sequence>
<proteinExistence type="predicted"/>
<name>A0A916SU27_9HYPH</name>
<reference evidence="1" key="2">
    <citation type="submission" date="2020-09" db="EMBL/GenBank/DDBJ databases">
        <authorList>
            <person name="Sun Q."/>
            <person name="Zhou Y."/>
        </authorList>
    </citation>
    <scope>NUCLEOTIDE SEQUENCE</scope>
    <source>
        <strain evidence="1">CGMCC 1.15082</strain>
    </source>
</reference>
<evidence type="ECO:0000313" key="2">
    <source>
        <dbReference type="Proteomes" id="UP000646478"/>
    </source>
</evidence>
<evidence type="ECO:0000313" key="1">
    <source>
        <dbReference type="EMBL" id="GGB13388.1"/>
    </source>
</evidence>
<dbReference type="AlphaFoldDB" id="A0A916SU27"/>
<comment type="caution">
    <text evidence="1">The sequence shown here is derived from an EMBL/GenBank/DDBJ whole genome shotgun (WGS) entry which is preliminary data.</text>
</comment>
<dbReference type="Proteomes" id="UP000646478">
    <property type="component" value="Unassembled WGS sequence"/>
</dbReference>
<keyword evidence="2" id="KW-1185">Reference proteome</keyword>
<dbReference type="EMBL" id="BMHH01000048">
    <property type="protein sequence ID" value="GGB13388.1"/>
    <property type="molecule type" value="Genomic_DNA"/>
</dbReference>
<protein>
    <submittedName>
        <fullName evidence="1">Uncharacterized protein</fullName>
    </submittedName>
</protein>
<accession>A0A916SU27</accession>